<dbReference type="SUPFAM" id="SSF56235">
    <property type="entry name" value="N-terminal nucleophile aminohydrolases (Ntn hydrolases)"/>
    <property type="match status" value="1"/>
</dbReference>
<dbReference type="CDD" id="cd01908">
    <property type="entry name" value="YafJ"/>
    <property type="match status" value="1"/>
</dbReference>
<sequence>MCRHLAYLGAPRTLHDLVYASPASLLTQSYAPREQRHGTVNADGFGVGWYVPGRTGPLRYRRAMPIWADASFADAAQALTTTCLVAAVRDATPGFGTDESCAQPFRADSRLFSHNGAAADHEELAARLGHPLPRGVLDARTPVDSAPLFAAAVRLWRAGEELGAALARVAREARACSAGRYNLLAADGRRLAATAAGDTLYVRHGCGGVWLASEPLDDDPAWRRVPDRTLVTADRDGYRLTGISAVD</sequence>
<dbReference type="RefSeq" id="WP_179767009.1">
    <property type="nucleotide sequence ID" value="NZ_JACCFO010000001.1"/>
</dbReference>
<reference evidence="3 4" key="1">
    <citation type="submission" date="2020-07" db="EMBL/GenBank/DDBJ databases">
        <title>Sequencing the genomes of 1000 actinobacteria strains.</title>
        <authorList>
            <person name="Klenk H.-P."/>
        </authorList>
    </citation>
    <scope>NUCLEOTIDE SEQUENCE [LARGE SCALE GENOMIC DNA]</scope>
    <source>
        <strain evidence="3 4">DSM 45927</strain>
    </source>
</reference>
<dbReference type="GO" id="GO:0016740">
    <property type="term" value="F:transferase activity"/>
    <property type="evidence" value="ECO:0007669"/>
    <property type="project" value="UniProtKB-KW"/>
</dbReference>
<protein>
    <recommendedName>
        <fullName evidence="1">Gamma-glutamyl-hercynylcysteine sulfoxide hydrolase</fullName>
        <ecNumber evidence="1">3.5.1.118</ecNumber>
    </recommendedName>
    <alternativeName>
        <fullName evidence="1">Gamma-glutamyl hercynylcysteine S-oxide hydrolase</fullName>
    </alternativeName>
</protein>
<evidence type="ECO:0000313" key="4">
    <source>
        <dbReference type="Proteomes" id="UP000575985"/>
    </source>
</evidence>
<keyword evidence="3" id="KW-0808">Transferase</keyword>
<comment type="caution">
    <text evidence="3">The sequence shown here is derived from an EMBL/GenBank/DDBJ whole genome shotgun (WGS) entry which is preliminary data.</text>
</comment>
<feature type="domain" description="Glutamine amidotransferase type-2" evidence="2">
    <location>
        <begin position="2"/>
        <end position="247"/>
    </location>
</feature>
<evidence type="ECO:0000313" key="3">
    <source>
        <dbReference type="EMBL" id="NYI95502.1"/>
    </source>
</evidence>
<dbReference type="UniPathway" id="UPA01014"/>
<keyword evidence="4" id="KW-1185">Reference proteome</keyword>
<evidence type="ECO:0000259" key="2">
    <source>
        <dbReference type="PROSITE" id="PS51278"/>
    </source>
</evidence>
<dbReference type="InterPro" id="IPR052373">
    <property type="entry name" value="Gamma-glu_amide_hydrolase"/>
</dbReference>
<dbReference type="Pfam" id="PF13522">
    <property type="entry name" value="GATase_6"/>
    <property type="match status" value="1"/>
</dbReference>
<dbReference type="InterPro" id="IPR032889">
    <property type="entry name" value="EgtC_Actinobacteria"/>
</dbReference>
<dbReference type="Proteomes" id="UP000575985">
    <property type="component" value="Unassembled WGS sequence"/>
</dbReference>
<keyword evidence="1 3" id="KW-0378">Hydrolase</keyword>
<comment type="catalytic activity">
    <reaction evidence="1">
        <text>gamma-L-glutamyl-hercynylcysteine S-oxide + H2O = S-(hercyn-2-yl)-L-cysteine S-oxide + L-glutamate</text>
        <dbReference type="Rhea" id="RHEA:42684"/>
        <dbReference type="ChEBI" id="CHEBI:15377"/>
        <dbReference type="ChEBI" id="CHEBI:29985"/>
        <dbReference type="ChEBI" id="CHEBI:82703"/>
        <dbReference type="ChEBI" id="CHEBI:82706"/>
        <dbReference type="EC" id="3.5.1.118"/>
    </reaction>
</comment>
<dbReference type="InterPro" id="IPR017932">
    <property type="entry name" value="GATase_2_dom"/>
</dbReference>
<dbReference type="InterPro" id="IPR017808">
    <property type="entry name" value="EgtC"/>
</dbReference>
<accession>A0A853BLW6</accession>
<comment type="function">
    <text evidence="1">Catalyzes the hydrolysis of the gamma-glutamyl amide bond of hercynyl-gamma-L-glutamyl-L-cysteine sulfoxide to produce hercynylcysteine sulfoxide, a step in the biosynthesis pathway of ergothioneine.</text>
</comment>
<name>A0A853BLW6_9ACTN</name>
<evidence type="ECO:0000256" key="1">
    <source>
        <dbReference type="HAMAP-Rule" id="MF_02036"/>
    </source>
</evidence>
<dbReference type="GO" id="GO:0052699">
    <property type="term" value="P:ergothioneine biosynthetic process"/>
    <property type="evidence" value="ECO:0007669"/>
    <property type="project" value="UniProtKB-UniRule"/>
</dbReference>
<dbReference type="EC" id="3.5.1.118" evidence="1"/>
<gene>
    <name evidence="1" type="primary">egtC</name>
    <name evidence="3" type="ORF">HNR12_001779</name>
</gene>
<dbReference type="PANTHER" id="PTHR43187:SF2">
    <property type="entry name" value="GAMMA-GLUTAMYL-HERCYNYLCYSTEINE SULFOXIDE HYDROLASE"/>
    <property type="match status" value="1"/>
</dbReference>
<dbReference type="Gene3D" id="3.60.20.10">
    <property type="entry name" value="Glutamine Phosphoribosylpyrophosphate, subunit 1, domain 1"/>
    <property type="match status" value="1"/>
</dbReference>
<dbReference type="NCBIfam" id="TIGR03442">
    <property type="entry name" value="ergothioneine biosynthesis protein EgtC"/>
    <property type="match status" value="1"/>
</dbReference>
<keyword evidence="1 3" id="KW-0315">Glutamine amidotransferase</keyword>
<dbReference type="GO" id="GO:0016811">
    <property type="term" value="F:hydrolase activity, acting on carbon-nitrogen (but not peptide) bonds, in linear amides"/>
    <property type="evidence" value="ECO:0007669"/>
    <property type="project" value="UniProtKB-UniRule"/>
</dbReference>
<proteinExistence type="inferred from homology"/>
<dbReference type="HAMAP" id="MF_02036">
    <property type="entry name" value="EgtC"/>
    <property type="match status" value="1"/>
</dbReference>
<dbReference type="PANTHER" id="PTHR43187">
    <property type="entry name" value="GLUTAMINE AMIDOTRANSFERASE DUG3-RELATED"/>
    <property type="match status" value="1"/>
</dbReference>
<dbReference type="InterPro" id="IPR029055">
    <property type="entry name" value="Ntn_hydrolases_N"/>
</dbReference>
<dbReference type="AlphaFoldDB" id="A0A853BLW6"/>
<dbReference type="EMBL" id="JACCFO010000001">
    <property type="protein sequence ID" value="NYI95502.1"/>
    <property type="molecule type" value="Genomic_DNA"/>
</dbReference>
<organism evidence="3 4">
    <name type="scientific">Streptomonospora nanhaiensis</name>
    <dbReference type="NCBI Taxonomy" id="1323731"/>
    <lineage>
        <taxon>Bacteria</taxon>
        <taxon>Bacillati</taxon>
        <taxon>Actinomycetota</taxon>
        <taxon>Actinomycetes</taxon>
        <taxon>Streptosporangiales</taxon>
        <taxon>Nocardiopsidaceae</taxon>
        <taxon>Streptomonospora</taxon>
    </lineage>
</organism>
<comment type="pathway">
    <text evidence="1">Amino-acid biosynthesis; ergothioneine biosynthesis.</text>
</comment>
<dbReference type="PROSITE" id="PS51278">
    <property type="entry name" value="GATASE_TYPE_2"/>
    <property type="match status" value="1"/>
</dbReference>